<protein>
    <submittedName>
        <fullName evidence="2">Abortive infection family protein</fullName>
    </submittedName>
</protein>
<evidence type="ECO:0000259" key="1">
    <source>
        <dbReference type="Pfam" id="PF14355"/>
    </source>
</evidence>
<dbReference type="RefSeq" id="WP_194182880.1">
    <property type="nucleotide sequence ID" value="NZ_JADGIK010000004.1"/>
</dbReference>
<feature type="domain" description="Abortive infection protein-like C-terminal" evidence="1">
    <location>
        <begin position="164"/>
        <end position="241"/>
    </location>
</feature>
<gene>
    <name evidence="2" type="ORF">IM532_07735</name>
</gene>
<proteinExistence type="predicted"/>
<evidence type="ECO:0000313" key="2">
    <source>
        <dbReference type="EMBL" id="MBF0597337.1"/>
    </source>
</evidence>
<sequence length="250" mass="28973">MDQELQLIKKLNELQLVEYFQDGIVAHATGGDFNNQLYIEIRRRLLENKSIEKFLPEWIVSKRTIDQFWTFIKGRFSTYQERREFLWNEFSPLLNYLEKKTTSPLEEIIVFDEAHIHDQWQKALDRKQTEPEGAITLARTLIESILKHILDEQNIEYNDGADLPELYKEVAKSLNLAPENHQEQIFKQILGGSSSIVSGLGALRNKLGDAHGKSKKSIKPSERHSELAVNLAGTMAIFLFKTFKEKTQNK</sequence>
<keyword evidence="3" id="KW-1185">Reference proteome</keyword>
<accession>A0A8J7FMW4</accession>
<dbReference type="InterPro" id="IPR026001">
    <property type="entry name" value="Abi-like_C"/>
</dbReference>
<evidence type="ECO:0000313" key="3">
    <source>
        <dbReference type="Proteomes" id="UP000608754"/>
    </source>
</evidence>
<comment type="caution">
    <text evidence="2">The sequence shown here is derived from an EMBL/GenBank/DDBJ whole genome shotgun (WGS) entry which is preliminary data.</text>
</comment>
<organism evidence="2 3">
    <name type="scientific">Faecalibacter rhinopitheci</name>
    <dbReference type="NCBI Taxonomy" id="2779678"/>
    <lineage>
        <taxon>Bacteria</taxon>
        <taxon>Pseudomonadati</taxon>
        <taxon>Bacteroidota</taxon>
        <taxon>Flavobacteriia</taxon>
        <taxon>Flavobacteriales</taxon>
        <taxon>Weeksellaceae</taxon>
        <taxon>Faecalibacter</taxon>
    </lineage>
</organism>
<dbReference type="Pfam" id="PF14355">
    <property type="entry name" value="Abi_C"/>
    <property type="match status" value="1"/>
</dbReference>
<name>A0A8J7FMW4_9FLAO</name>
<dbReference type="Proteomes" id="UP000608754">
    <property type="component" value="Unassembled WGS sequence"/>
</dbReference>
<dbReference type="AlphaFoldDB" id="A0A8J7FMW4"/>
<dbReference type="EMBL" id="JADGIK010000004">
    <property type="protein sequence ID" value="MBF0597337.1"/>
    <property type="molecule type" value="Genomic_DNA"/>
</dbReference>
<reference evidence="2" key="1">
    <citation type="submission" date="2020-10" db="EMBL/GenBank/DDBJ databases">
        <authorList>
            <person name="Lu T."/>
            <person name="Wang Q."/>
            <person name="Han X."/>
        </authorList>
    </citation>
    <scope>NUCLEOTIDE SEQUENCE</scope>
    <source>
        <strain evidence="2">WQ 117</strain>
    </source>
</reference>